<dbReference type="SUPFAM" id="SSF46785">
    <property type="entry name" value="Winged helix' DNA-binding domain"/>
    <property type="match status" value="1"/>
</dbReference>
<sequence>MLEVIADGVTTGQLARRVGLSPASASEHTTVLRKAGLVATRRSGRTAHHSLTALGSELLFGSAAPEPHRSGPLAR</sequence>
<dbReference type="CDD" id="cd00090">
    <property type="entry name" value="HTH_ARSR"/>
    <property type="match status" value="1"/>
</dbReference>
<dbReference type="InterPro" id="IPR001845">
    <property type="entry name" value="HTH_ArsR_DNA-bd_dom"/>
</dbReference>
<keyword evidence="3" id="KW-1185">Reference proteome</keyword>
<dbReference type="EMBL" id="BAAARJ010000005">
    <property type="protein sequence ID" value="GAA2605350.1"/>
    <property type="molecule type" value="Genomic_DNA"/>
</dbReference>
<organism evidence="2 3">
    <name type="scientific">Streptomyces axinellae</name>
    <dbReference type="NCBI Taxonomy" id="552788"/>
    <lineage>
        <taxon>Bacteria</taxon>
        <taxon>Bacillati</taxon>
        <taxon>Actinomycetota</taxon>
        <taxon>Actinomycetes</taxon>
        <taxon>Kitasatosporales</taxon>
        <taxon>Streptomycetaceae</taxon>
        <taxon>Streptomyces</taxon>
    </lineage>
</organism>
<proteinExistence type="predicted"/>
<accession>A0ABN3PXJ3</accession>
<evidence type="ECO:0000259" key="1">
    <source>
        <dbReference type="PROSITE" id="PS50987"/>
    </source>
</evidence>
<gene>
    <name evidence="2" type="ORF">GCM10009863_18590</name>
</gene>
<dbReference type="InterPro" id="IPR036388">
    <property type="entry name" value="WH-like_DNA-bd_sf"/>
</dbReference>
<dbReference type="Proteomes" id="UP001501447">
    <property type="component" value="Unassembled WGS sequence"/>
</dbReference>
<reference evidence="2 3" key="1">
    <citation type="journal article" date="2019" name="Int. J. Syst. Evol. Microbiol.">
        <title>The Global Catalogue of Microorganisms (GCM) 10K type strain sequencing project: providing services to taxonomists for standard genome sequencing and annotation.</title>
        <authorList>
            <consortium name="The Broad Institute Genomics Platform"/>
            <consortium name="The Broad Institute Genome Sequencing Center for Infectious Disease"/>
            <person name="Wu L."/>
            <person name="Ma J."/>
        </authorList>
    </citation>
    <scope>NUCLEOTIDE SEQUENCE [LARGE SCALE GENOMIC DNA]</scope>
    <source>
        <strain evidence="2 3">JCM 16373</strain>
    </source>
</reference>
<dbReference type="InterPro" id="IPR011991">
    <property type="entry name" value="ArsR-like_HTH"/>
</dbReference>
<dbReference type="InterPro" id="IPR036390">
    <property type="entry name" value="WH_DNA-bd_sf"/>
</dbReference>
<dbReference type="Gene3D" id="1.10.10.10">
    <property type="entry name" value="Winged helix-like DNA-binding domain superfamily/Winged helix DNA-binding domain"/>
    <property type="match status" value="1"/>
</dbReference>
<feature type="domain" description="HTH arsR-type" evidence="1">
    <location>
        <begin position="1"/>
        <end position="71"/>
    </location>
</feature>
<dbReference type="Pfam" id="PF13412">
    <property type="entry name" value="HTH_24"/>
    <property type="match status" value="1"/>
</dbReference>
<protein>
    <recommendedName>
        <fullName evidence="1">HTH arsR-type domain-containing protein</fullName>
    </recommendedName>
</protein>
<comment type="caution">
    <text evidence="2">The sequence shown here is derived from an EMBL/GenBank/DDBJ whole genome shotgun (WGS) entry which is preliminary data.</text>
</comment>
<evidence type="ECO:0000313" key="2">
    <source>
        <dbReference type="EMBL" id="GAA2605350.1"/>
    </source>
</evidence>
<dbReference type="PROSITE" id="PS50987">
    <property type="entry name" value="HTH_ARSR_2"/>
    <property type="match status" value="1"/>
</dbReference>
<name>A0ABN3PXJ3_9ACTN</name>
<evidence type="ECO:0000313" key="3">
    <source>
        <dbReference type="Proteomes" id="UP001501447"/>
    </source>
</evidence>
<dbReference type="RefSeq" id="WP_344564076.1">
    <property type="nucleotide sequence ID" value="NZ_BAAARJ010000005.1"/>
</dbReference>